<comment type="similarity">
    <text evidence="2 6">Belongs to the GDT1 family.</text>
</comment>
<feature type="transmembrane region" description="Helical" evidence="6">
    <location>
        <begin position="153"/>
        <end position="173"/>
    </location>
</feature>
<evidence type="ECO:0000256" key="6">
    <source>
        <dbReference type="RuleBase" id="RU365102"/>
    </source>
</evidence>
<name>F9ZWU5_METMM</name>
<organism evidence="7 8">
    <name type="scientific">Methylomonas methanica (strain DSM 25384 / MC09)</name>
    <dbReference type="NCBI Taxonomy" id="857087"/>
    <lineage>
        <taxon>Bacteria</taxon>
        <taxon>Pseudomonadati</taxon>
        <taxon>Pseudomonadota</taxon>
        <taxon>Gammaproteobacteria</taxon>
        <taxon>Methylococcales</taxon>
        <taxon>Methylococcaceae</taxon>
        <taxon>Methylomonas</taxon>
    </lineage>
</organism>
<protein>
    <recommendedName>
        <fullName evidence="6">GDT1 family protein</fullName>
    </recommendedName>
</protein>
<proteinExistence type="inferred from homology"/>
<feature type="transmembrane region" description="Helical" evidence="6">
    <location>
        <begin position="55"/>
        <end position="77"/>
    </location>
</feature>
<dbReference type="EMBL" id="CP002738">
    <property type="protein sequence ID" value="AEG02107.1"/>
    <property type="molecule type" value="Genomic_DNA"/>
</dbReference>
<reference key="2">
    <citation type="submission" date="2011-05" db="EMBL/GenBank/DDBJ databases">
        <title>Complete genome sequence of the aerobic marine methanotroph Methylomonas methanica MC09.</title>
        <authorList>
            <person name="Boden R."/>
            <person name="Cunliffe M."/>
            <person name="Scanlan J."/>
            <person name="Moussard H."/>
            <person name="Kits K.D."/>
            <person name="Klotz M."/>
            <person name="Jetten M."/>
            <person name="Vuilleumier S."/>
            <person name="Han J."/>
            <person name="Peters L."/>
            <person name="Mikhailova N."/>
            <person name="Teshima H."/>
            <person name="Tapia R."/>
            <person name="Kyrpides N."/>
            <person name="Ivanova N."/>
            <person name="Pagani I."/>
            <person name="Cheng J.-F."/>
            <person name="Goodwin L."/>
            <person name="Han C."/>
            <person name="Hauser L."/>
            <person name="Land M."/>
            <person name="Lapidus A."/>
            <person name="Lucas S."/>
            <person name="Pitluck S."/>
            <person name="Woyke T."/>
            <person name="Stein L.Y."/>
            <person name="Murrell C."/>
        </authorList>
    </citation>
    <scope>NUCLEOTIDE SEQUENCE</scope>
    <source>
        <strain>MC09</strain>
    </source>
</reference>
<evidence type="ECO:0000256" key="1">
    <source>
        <dbReference type="ARBA" id="ARBA00004141"/>
    </source>
</evidence>
<dbReference type="PANTHER" id="PTHR12608:SF1">
    <property type="entry name" value="TRANSMEMBRANE PROTEIN 165"/>
    <property type="match status" value="1"/>
</dbReference>
<gene>
    <name evidence="7" type="ordered locus">Metme_3749</name>
</gene>
<dbReference type="Proteomes" id="UP000008888">
    <property type="component" value="Chromosome"/>
</dbReference>
<dbReference type="eggNOG" id="COG2119">
    <property type="taxonomic scope" value="Bacteria"/>
</dbReference>
<keyword evidence="3 6" id="KW-0812">Transmembrane</keyword>
<sequence>MDALSRIVTDLQHINFSQLATTSATSFALIAAAEIGDKSQLVCMTLAARHRAAPVVWGAIAAFALLNTLAVVFGVAIASWLPDYLVAVAVAFLFAGFGVHALLSDAEDADEAEVEEKSGHGIFFTTFLLITMAEFGDKTQLAVVALSSTAVPIAVWLGATLALAFTSGLGVWAGRTVLQRMPLNFLHKISGSIFILLAVMAAYQAYISIQLTDWRLL</sequence>
<keyword evidence="4 6" id="KW-1133">Transmembrane helix</keyword>
<keyword evidence="5 6" id="KW-0472">Membrane</keyword>
<dbReference type="OrthoDB" id="9801356at2"/>
<dbReference type="AlphaFoldDB" id="F9ZWU5"/>
<dbReference type="InterPro" id="IPR001727">
    <property type="entry name" value="GDT1-like"/>
</dbReference>
<keyword evidence="8" id="KW-1185">Reference proteome</keyword>
<evidence type="ECO:0000256" key="3">
    <source>
        <dbReference type="ARBA" id="ARBA00022692"/>
    </source>
</evidence>
<reference evidence="8" key="3">
    <citation type="submission" date="2011-05" db="EMBL/GenBank/DDBJ databases">
        <title>Complete sequence of Methylomonas methanica MC09.</title>
        <authorList>
            <consortium name="US DOE Joint Genome Institute"/>
            <person name="Lucas S."/>
            <person name="Han J."/>
            <person name="Lapidus A."/>
            <person name="Cheng J.-F."/>
            <person name="Goodwin L."/>
            <person name="Pitluck S."/>
            <person name="Peters L."/>
            <person name="Mikhailova N."/>
            <person name="Teshima H."/>
            <person name="Han C."/>
            <person name="Tapia R."/>
            <person name="Land M."/>
            <person name="Hauser L."/>
            <person name="Kyrpides N."/>
            <person name="Ivanova N."/>
            <person name="Pagani I."/>
            <person name="Stein L."/>
            <person name="Woyke T."/>
        </authorList>
    </citation>
    <scope>NUCLEOTIDE SEQUENCE [LARGE SCALE GENOMIC DNA]</scope>
    <source>
        <strain evidence="8">MC09</strain>
    </source>
</reference>
<evidence type="ECO:0000313" key="7">
    <source>
        <dbReference type="EMBL" id="AEG02107.1"/>
    </source>
</evidence>
<comment type="subcellular location">
    <subcellularLocation>
        <location evidence="1 6">Membrane</location>
        <topology evidence="1 6">Multi-pass membrane protein</topology>
    </subcellularLocation>
</comment>
<evidence type="ECO:0000256" key="4">
    <source>
        <dbReference type="ARBA" id="ARBA00022989"/>
    </source>
</evidence>
<dbReference type="GO" id="GO:0046873">
    <property type="term" value="F:metal ion transmembrane transporter activity"/>
    <property type="evidence" value="ECO:0007669"/>
    <property type="project" value="InterPro"/>
</dbReference>
<feature type="transmembrane region" description="Helical" evidence="6">
    <location>
        <begin position="185"/>
        <end position="207"/>
    </location>
</feature>
<dbReference type="HOGENOM" id="CLU_040186_2_2_6"/>
<feature type="transmembrane region" description="Helical" evidence="6">
    <location>
        <begin position="84"/>
        <end position="103"/>
    </location>
</feature>
<evidence type="ECO:0000313" key="8">
    <source>
        <dbReference type="Proteomes" id="UP000008888"/>
    </source>
</evidence>
<comment type="caution">
    <text evidence="6">Lacks conserved residue(s) required for the propagation of feature annotation.</text>
</comment>
<evidence type="ECO:0000256" key="2">
    <source>
        <dbReference type="ARBA" id="ARBA00009190"/>
    </source>
</evidence>
<reference evidence="7 8" key="1">
    <citation type="journal article" date="2011" name="J. Bacteriol.">
        <title>Complete Genome Sequence of the Aerobic Marine Methanotroph Methylomonas methanica MC09.</title>
        <authorList>
            <person name="Boden R."/>
            <person name="Cunliffe M."/>
            <person name="Scanlan J."/>
            <person name="Moussard H."/>
            <person name="Kits K.D."/>
            <person name="Klotz M.G."/>
            <person name="Jetten M.S."/>
            <person name="Vuilleumier S."/>
            <person name="Han J."/>
            <person name="Peters L."/>
            <person name="Mikhailova N."/>
            <person name="Teshima H."/>
            <person name="Tapia R."/>
            <person name="Kyrpides N."/>
            <person name="Ivanova N."/>
            <person name="Pagani I."/>
            <person name="Cheng J.F."/>
            <person name="Goodwin L."/>
            <person name="Han C."/>
            <person name="Hauser L."/>
            <person name="Land M.L."/>
            <person name="Lapidus A."/>
            <person name="Lucas S."/>
            <person name="Pitluck S."/>
            <person name="Woyke T."/>
            <person name="Stein L."/>
            <person name="Murrell J.C."/>
        </authorList>
    </citation>
    <scope>NUCLEOTIDE SEQUENCE [LARGE SCALE GENOMIC DNA]</scope>
    <source>
        <strain evidence="7 8">MC09</strain>
    </source>
</reference>
<dbReference type="KEGG" id="mmt:Metme_3749"/>
<dbReference type="PANTHER" id="PTHR12608">
    <property type="entry name" value="TRANSMEMBRANE PROTEIN HTP-1 RELATED"/>
    <property type="match status" value="1"/>
</dbReference>
<evidence type="ECO:0000256" key="5">
    <source>
        <dbReference type="ARBA" id="ARBA00023136"/>
    </source>
</evidence>
<dbReference type="GO" id="GO:0016020">
    <property type="term" value="C:membrane"/>
    <property type="evidence" value="ECO:0007669"/>
    <property type="project" value="UniProtKB-SubCell"/>
</dbReference>
<dbReference type="STRING" id="857087.Metme_3749"/>
<dbReference type="RefSeq" id="WP_013820325.1">
    <property type="nucleotide sequence ID" value="NC_015572.1"/>
</dbReference>
<dbReference type="Pfam" id="PF01169">
    <property type="entry name" value="GDT1"/>
    <property type="match status" value="2"/>
</dbReference>
<accession>F9ZWU5</accession>